<name>A0ACB8L750_CITSI</name>
<dbReference type="Proteomes" id="UP000829398">
    <property type="component" value="Chromosome 4"/>
</dbReference>
<evidence type="ECO:0000313" key="2">
    <source>
        <dbReference type="Proteomes" id="UP000829398"/>
    </source>
</evidence>
<reference evidence="2" key="1">
    <citation type="journal article" date="2023" name="Hortic. Res.">
        <title>A chromosome-level phased genome enabling allele-level studies in sweet orange: a case study on citrus Huanglongbing tolerance.</title>
        <authorList>
            <person name="Wu B."/>
            <person name="Yu Q."/>
            <person name="Deng Z."/>
            <person name="Duan Y."/>
            <person name="Luo F."/>
            <person name="Gmitter F. Jr."/>
        </authorList>
    </citation>
    <scope>NUCLEOTIDE SEQUENCE [LARGE SCALE GENOMIC DNA]</scope>
    <source>
        <strain evidence="2">cv. Valencia</strain>
    </source>
</reference>
<gene>
    <name evidence="1" type="ORF">KPL71_011900</name>
</gene>
<evidence type="ECO:0000313" key="1">
    <source>
        <dbReference type="EMBL" id="KAH9769179.1"/>
    </source>
</evidence>
<sequence length="408" mass="44552">MCVWLWGSTAAGLVEKKKVVVIGGGVGGSLLAYHIQSFADVVLIDEKEYFEITWASLRAVVEPSFAVRSVINHSDYLSNVEIVVSTAVSITDTEVVTAGGQTFVYDYVVVATGHVESVPKSRTERLSQYEKEFEKLKSANSVLVVGGGPTGVELAGEIAVDFPDKKVILVHRGPKLLEFVGSRASQIALDWLTSKKVEVILNQSVTLNTISDGRIETSSGETINADCHFMCTGKAMASSWLRETILKDSLDSRGRLMVYENLRVRGFKNVFAIGDITDIPHISCGPGAAGGHRCVQVLIPVTFLQLFALLAHPANHRFTMEIKQGYLAQKHALVTAKNLKKLMMGRNKGTMATYKPGYPIALVSLGRREGVAHFPFLTISGRIPGWFKSRDLFVGKTRKQLGLKPTVT</sequence>
<comment type="caution">
    <text evidence="1">The sequence shown here is derived from an EMBL/GenBank/DDBJ whole genome shotgun (WGS) entry which is preliminary data.</text>
</comment>
<proteinExistence type="predicted"/>
<organism evidence="1 2">
    <name type="scientific">Citrus sinensis</name>
    <name type="common">Sweet orange</name>
    <name type="synonym">Citrus aurantium var. sinensis</name>
    <dbReference type="NCBI Taxonomy" id="2711"/>
    <lineage>
        <taxon>Eukaryota</taxon>
        <taxon>Viridiplantae</taxon>
        <taxon>Streptophyta</taxon>
        <taxon>Embryophyta</taxon>
        <taxon>Tracheophyta</taxon>
        <taxon>Spermatophyta</taxon>
        <taxon>Magnoliopsida</taxon>
        <taxon>eudicotyledons</taxon>
        <taxon>Gunneridae</taxon>
        <taxon>Pentapetalae</taxon>
        <taxon>rosids</taxon>
        <taxon>malvids</taxon>
        <taxon>Sapindales</taxon>
        <taxon>Rutaceae</taxon>
        <taxon>Aurantioideae</taxon>
        <taxon>Citrus</taxon>
    </lineage>
</organism>
<protein>
    <submittedName>
        <fullName evidence="1">Pyr redox 2 domain-containing protein</fullName>
    </submittedName>
</protein>
<accession>A0ACB8L750</accession>
<keyword evidence="2" id="KW-1185">Reference proteome</keyword>
<dbReference type="EMBL" id="CM039173">
    <property type="protein sequence ID" value="KAH9769179.1"/>
    <property type="molecule type" value="Genomic_DNA"/>
</dbReference>